<organism evidence="1 2">
    <name type="scientific">Trichinella pseudospiralis</name>
    <name type="common">Parasitic roundworm</name>
    <dbReference type="NCBI Taxonomy" id="6337"/>
    <lineage>
        <taxon>Eukaryota</taxon>
        <taxon>Metazoa</taxon>
        <taxon>Ecdysozoa</taxon>
        <taxon>Nematoda</taxon>
        <taxon>Enoplea</taxon>
        <taxon>Dorylaimia</taxon>
        <taxon>Trichinellida</taxon>
        <taxon>Trichinellidae</taxon>
        <taxon>Trichinella</taxon>
    </lineage>
</organism>
<sequence length="44" mass="5223">MAKTFFQILTVLPQTTQWLWYNLPLNFAYSLSQYIEKLPISNSL</sequence>
<dbReference type="AlphaFoldDB" id="A0A0V1DW57"/>
<evidence type="ECO:0000313" key="2">
    <source>
        <dbReference type="Proteomes" id="UP000054995"/>
    </source>
</evidence>
<gene>
    <name evidence="1" type="ORF">T4D_2537</name>
</gene>
<keyword evidence="2" id="KW-1185">Reference proteome</keyword>
<protein>
    <submittedName>
        <fullName evidence="1">Uncharacterized protein</fullName>
    </submittedName>
</protein>
<reference evidence="1 2" key="1">
    <citation type="submission" date="2015-01" db="EMBL/GenBank/DDBJ databases">
        <title>Evolution of Trichinella species and genotypes.</title>
        <authorList>
            <person name="Korhonen P.K."/>
            <person name="Edoardo P."/>
            <person name="Giuseppe L.R."/>
            <person name="Gasser R.B."/>
        </authorList>
    </citation>
    <scope>NUCLEOTIDE SEQUENCE [LARGE SCALE GENOMIC DNA]</scope>
    <source>
        <strain evidence="1">ISS470</strain>
    </source>
</reference>
<accession>A0A0V1DW57</accession>
<dbReference type="EMBL" id="JYDT01001306">
    <property type="protein sequence ID" value="KRY65684.1"/>
    <property type="molecule type" value="Genomic_DNA"/>
</dbReference>
<proteinExistence type="predicted"/>
<name>A0A0V1DW57_TRIPS</name>
<comment type="caution">
    <text evidence="1">The sequence shown here is derived from an EMBL/GenBank/DDBJ whole genome shotgun (WGS) entry which is preliminary data.</text>
</comment>
<evidence type="ECO:0000313" key="1">
    <source>
        <dbReference type="EMBL" id="KRY65684.1"/>
    </source>
</evidence>
<dbReference type="Proteomes" id="UP000054995">
    <property type="component" value="Unassembled WGS sequence"/>
</dbReference>